<dbReference type="EMBL" id="JACGWN010000015">
    <property type="protein sequence ID" value="KAL0402196.1"/>
    <property type="molecule type" value="Genomic_DNA"/>
</dbReference>
<dbReference type="GO" id="GO:0003824">
    <property type="term" value="F:catalytic activity"/>
    <property type="evidence" value="ECO:0007669"/>
    <property type="project" value="InterPro"/>
</dbReference>
<feature type="domain" description="Endonuclease/exonuclease/phosphatase" evidence="1">
    <location>
        <begin position="5"/>
        <end position="224"/>
    </location>
</feature>
<dbReference type="InterPro" id="IPR005135">
    <property type="entry name" value="Endo/exonuclease/phosphatase"/>
</dbReference>
<organism evidence="2">
    <name type="scientific">Sesamum latifolium</name>
    <dbReference type="NCBI Taxonomy" id="2727402"/>
    <lineage>
        <taxon>Eukaryota</taxon>
        <taxon>Viridiplantae</taxon>
        <taxon>Streptophyta</taxon>
        <taxon>Embryophyta</taxon>
        <taxon>Tracheophyta</taxon>
        <taxon>Spermatophyta</taxon>
        <taxon>Magnoliopsida</taxon>
        <taxon>eudicotyledons</taxon>
        <taxon>Gunneridae</taxon>
        <taxon>Pentapetalae</taxon>
        <taxon>asterids</taxon>
        <taxon>lamiids</taxon>
        <taxon>Lamiales</taxon>
        <taxon>Pedaliaceae</taxon>
        <taxon>Sesamum</taxon>
    </lineage>
</organism>
<dbReference type="Pfam" id="PF03372">
    <property type="entry name" value="Exo_endo_phos"/>
    <property type="match status" value="1"/>
</dbReference>
<sequence length="279" mass="32471">MSCLVWNCQGLGGPWTIRHLRDLVRKHNPLLVFLIETKCNAKKLESVKRPLEMYGVNVNSKGKSGGLGLLWSKEVFVDLMSFSPNHIDARVRLDDNEDYWRFTGFYGAPDVRDRHQSSNLLRHLSSISSLSWLCARDFNAIMTNTKKDGKLDTPQWQLRDFREALTDSRLIDIGFTGDPFTWVNNREYPNTVRKRLDRVCGNSQWITSWPNTQVSHLERIYSDHAPLLVKRAIEKTKWHTRSSRFIRFEAQWIESTKCEEVLSKLWHGSSDFDPNGDLM</sequence>
<evidence type="ECO:0000313" key="2">
    <source>
        <dbReference type="EMBL" id="KAL0402196.1"/>
    </source>
</evidence>
<dbReference type="PANTHER" id="PTHR33710">
    <property type="entry name" value="BNAC02G09200D PROTEIN"/>
    <property type="match status" value="1"/>
</dbReference>
<protein>
    <recommendedName>
        <fullName evidence="1">Endonuclease/exonuclease/phosphatase domain-containing protein</fullName>
    </recommendedName>
</protein>
<dbReference type="SUPFAM" id="SSF56219">
    <property type="entry name" value="DNase I-like"/>
    <property type="match status" value="1"/>
</dbReference>
<dbReference type="PANTHER" id="PTHR33710:SF71">
    <property type="entry name" value="ENDONUCLEASE_EXONUCLEASE_PHOSPHATASE DOMAIN-CONTAINING PROTEIN"/>
    <property type="match status" value="1"/>
</dbReference>
<dbReference type="AlphaFoldDB" id="A0AAW2TF88"/>
<evidence type="ECO:0000259" key="1">
    <source>
        <dbReference type="Pfam" id="PF03372"/>
    </source>
</evidence>
<gene>
    <name evidence="2" type="ORF">Slati_4249500</name>
</gene>
<accession>A0AAW2TF88</accession>
<comment type="caution">
    <text evidence="2">The sequence shown here is derived from an EMBL/GenBank/DDBJ whole genome shotgun (WGS) entry which is preliminary data.</text>
</comment>
<dbReference type="InterPro" id="IPR036691">
    <property type="entry name" value="Endo/exonu/phosph_ase_sf"/>
</dbReference>
<reference evidence="2" key="2">
    <citation type="journal article" date="2024" name="Plant">
        <title>Genomic evolution and insights into agronomic trait innovations of Sesamum species.</title>
        <authorList>
            <person name="Miao H."/>
            <person name="Wang L."/>
            <person name="Qu L."/>
            <person name="Liu H."/>
            <person name="Sun Y."/>
            <person name="Le M."/>
            <person name="Wang Q."/>
            <person name="Wei S."/>
            <person name="Zheng Y."/>
            <person name="Lin W."/>
            <person name="Duan Y."/>
            <person name="Cao H."/>
            <person name="Xiong S."/>
            <person name="Wang X."/>
            <person name="Wei L."/>
            <person name="Li C."/>
            <person name="Ma Q."/>
            <person name="Ju M."/>
            <person name="Zhao R."/>
            <person name="Li G."/>
            <person name="Mu C."/>
            <person name="Tian Q."/>
            <person name="Mei H."/>
            <person name="Zhang T."/>
            <person name="Gao T."/>
            <person name="Zhang H."/>
        </authorList>
    </citation>
    <scope>NUCLEOTIDE SEQUENCE</scope>
    <source>
        <strain evidence="2">KEN1</strain>
    </source>
</reference>
<name>A0AAW2TF88_9LAMI</name>
<dbReference type="Gene3D" id="3.60.10.10">
    <property type="entry name" value="Endonuclease/exonuclease/phosphatase"/>
    <property type="match status" value="1"/>
</dbReference>
<proteinExistence type="predicted"/>
<reference evidence="2" key="1">
    <citation type="submission" date="2020-06" db="EMBL/GenBank/DDBJ databases">
        <authorList>
            <person name="Li T."/>
            <person name="Hu X."/>
            <person name="Zhang T."/>
            <person name="Song X."/>
            <person name="Zhang H."/>
            <person name="Dai N."/>
            <person name="Sheng W."/>
            <person name="Hou X."/>
            <person name="Wei L."/>
        </authorList>
    </citation>
    <scope>NUCLEOTIDE SEQUENCE</scope>
    <source>
        <strain evidence="2">KEN1</strain>
        <tissue evidence="2">Leaf</tissue>
    </source>
</reference>